<dbReference type="InterPro" id="IPR007219">
    <property type="entry name" value="XnlR_reg_dom"/>
</dbReference>
<feature type="domain" description="Zn(2)-C6 fungal-type" evidence="7">
    <location>
        <begin position="25"/>
        <end position="55"/>
    </location>
</feature>
<dbReference type="CDD" id="cd00067">
    <property type="entry name" value="GAL4"/>
    <property type="match status" value="1"/>
</dbReference>
<keyword evidence="3" id="KW-0238">DNA-binding</keyword>
<name>A0A0D2B1E7_9EURO</name>
<dbReference type="GO" id="GO:0000981">
    <property type="term" value="F:DNA-binding transcription factor activity, RNA polymerase II-specific"/>
    <property type="evidence" value="ECO:0007669"/>
    <property type="project" value="InterPro"/>
</dbReference>
<evidence type="ECO:0000313" key="8">
    <source>
        <dbReference type="EMBL" id="KIW12753.1"/>
    </source>
</evidence>
<organism evidence="8 9">
    <name type="scientific">Exophiala spinifera</name>
    <dbReference type="NCBI Taxonomy" id="91928"/>
    <lineage>
        <taxon>Eukaryota</taxon>
        <taxon>Fungi</taxon>
        <taxon>Dikarya</taxon>
        <taxon>Ascomycota</taxon>
        <taxon>Pezizomycotina</taxon>
        <taxon>Eurotiomycetes</taxon>
        <taxon>Chaetothyriomycetidae</taxon>
        <taxon>Chaetothyriales</taxon>
        <taxon>Herpotrichiellaceae</taxon>
        <taxon>Exophiala</taxon>
    </lineage>
</organism>
<dbReference type="SMART" id="SM00066">
    <property type="entry name" value="GAL4"/>
    <property type="match status" value="1"/>
</dbReference>
<evidence type="ECO:0000256" key="5">
    <source>
        <dbReference type="ARBA" id="ARBA00023242"/>
    </source>
</evidence>
<dbReference type="VEuPathDB" id="FungiDB:PV08_07939"/>
<evidence type="ECO:0000256" key="6">
    <source>
        <dbReference type="SAM" id="MobiDB-lite"/>
    </source>
</evidence>
<keyword evidence="5" id="KW-0539">Nucleus</keyword>
<reference evidence="8 9" key="1">
    <citation type="submission" date="2015-01" db="EMBL/GenBank/DDBJ databases">
        <title>The Genome Sequence of Exophiala spinifera CBS89968.</title>
        <authorList>
            <consortium name="The Broad Institute Genomics Platform"/>
            <person name="Cuomo C."/>
            <person name="de Hoog S."/>
            <person name="Gorbushina A."/>
            <person name="Stielow B."/>
            <person name="Teixiera M."/>
            <person name="Abouelleil A."/>
            <person name="Chapman S.B."/>
            <person name="Priest M."/>
            <person name="Young S.K."/>
            <person name="Wortman J."/>
            <person name="Nusbaum C."/>
            <person name="Birren B."/>
        </authorList>
    </citation>
    <scope>NUCLEOTIDE SEQUENCE [LARGE SCALE GENOMIC DNA]</scope>
    <source>
        <strain evidence="8 9">CBS 89968</strain>
    </source>
</reference>
<feature type="region of interest" description="Disordered" evidence="6">
    <location>
        <begin position="105"/>
        <end position="130"/>
    </location>
</feature>
<dbReference type="Gene3D" id="4.10.240.10">
    <property type="entry name" value="Zn(2)-C6 fungal-type DNA-binding domain"/>
    <property type="match status" value="1"/>
</dbReference>
<dbReference type="RefSeq" id="XP_016232969.1">
    <property type="nucleotide sequence ID" value="XM_016382266.1"/>
</dbReference>
<dbReference type="InterPro" id="IPR036864">
    <property type="entry name" value="Zn2-C6_fun-type_DNA-bd_sf"/>
</dbReference>
<keyword evidence="9" id="KW-1185">Reference proteome</keyword>
<dbReference type="PANTHER" id="PTHR47424:SF3">
    <property type="entry name" value="REGULATORY PROTEIN GAL4"/>
    <property type="match status" value="1"/>
</dbReference>
<evidence type="ECO:0000259" key="7">
    <source>
        <dbReference type="PROSITE" id="PS50048"/>
    </source>
</evidence>
<evidence type="ECO:0000256" key="2">
    <source>
        <dbReference type="ARBA" id="ARBA00023015"/>
    </source>
</evidence>
<feature type="compositionally biased region" description="Polar residues" evidence="6">
    <location>
        <begin position="684"/>
        <end position="694"/>
    </location>
</feature>
<keyword evidence="1" id="KW-0479">Metal-binding</keyword>
<dbReference type="EMBL" id="KN847497">
    <property type="protein sequence ID" value="KIW12753.1"/>
    <property type="molecule type" value="Genomic_DNA"/>
</dbReference>
<proteinExistence type="predicted"/>
<evidence type="ECO:0000256" key="1">
    <source>
        <dbReference type="ARBA" id="ARBA00022723"/>
    </source>
</evidence>
<evidence type="ECO:0000256" key="4">
    <source>
        <dbReference type="ARBA" id="ARBA00023163"/>
    </source>
</evidence>
<dbReference type="HOGENOM" id="CLU_008511_0_0_1"/>
<sequence length="738" mass="81475">MSAQSHDPAPHFETPPTKRRRISLACNACRVRKSRCDGQRPSCSSCIGLGFVCHYEPTDSAANVLVRKEYLSDLENRVAANERGLQRLDNLLQCHLSNCAESTLDSTVRQSQPSAASGAMLPPEESPNRANVLEEPQDEDALMNGMAMTFTEERTSAYFGESSNLHFTRVLLRATAAFHQSQSTSLAQMKADRESILVESNMERLSQFHSSPLTASSNVPESALTALPSDEVMQKLLDVYFDTAGVVFPVIHEGTMRQAYAEFKANGFTKVRRTWLGTLNMIFAMASKFHQYGNQDESGKTSIDSSDHFYERAKGLCDTIAKSVISIEIIQYLVLVVVHCQGTQRSIQAWNIFGLLLRSAIALGLHSDHHRKDLAPAVQETYRRTWMVIYGLDKVLSVVFGRPCAIMDQAVLGRLSTPLSSHTQHDSPGNMDDLPGQFLNVSFSLYQLMGISLVKQYGAIAEASNVDTDELASLQSIEELRKSLKSWASSLPAHLRLCTPQSAILLENTQANRLRVILTLRYHNLNMLIHRPLLSSTLARASQGGNMHHWTSPYVFQLATAGAYECVHSAERTIDIVHAIVSTDPTSNNNLGVWYFTLYYSFTASLIVCGRWLLAKHGPNSPDEDAIAHCQSILSKAQTIFQALSNDDALPESCSKYISNLSDIFNSRGSIASDEAVDDPRSTAGETQSEDSPVHVNSTTFMNAEGHDAFEFLTSELLEPSAFEGFGWAMDGTLRGIV</sequence>
<dbReference type="PROSITE" id="PS00463">
    <property type="entry name" value="ZN2_CY6_FUNGAL_1"/>
    <property type="match status" value="1"/>
</dbReference>
<evidence type="ECO:0000256" key="3">
    <source>
        <dbReference type="ARBA" id="ARBA00023125"/>
    </source>
</evidence>
<dbReference type="AlphaFoldDB" id="A0A0D2B1E7"/>
<accession>A0A0D2B1E7</accession>
<keyword evidence="4" id="KW-0804">Transcription</keyword>
<dbReference type="GO" id="GO:0008270">
    <property type="term" value="F:zinc ion binding"/>
    <property type="evidence" value="ECO:0007669"/>
    <property type="project" value="InterPro"/>
</dbReference>
<keyword evidence="2" id="KW-0805">Transcription regulation</keyword>
<dbReference type="PANTHER" id="PTHR47424">
    <property type="entry name" value="REGULATORY PROTEIN GAL4"/>
    <property type="match status" value="1"/>
</dbReference>
<protein>
    <recommendedName>
        <fullName evidence="7">Zn(2)-C6 fungal-type domain-containing protein</fullName>
    </recommendedName>
</protein>
<dbReference type="GO" id="GO:0005634">
    <property type="term" value="C:nucleus"/>
    <property type="evidence" value="ECO:0007669"/>
    <property type="project" value="TreeGrafter"/>
</dbReference>
<dbReference type="Pfam" id="PF04082">
    <property type="entry name" value="Fungal_trans"/>
    <property type="match status" value="1"/>
</dbReference>
<dbReference type="GO" id="GO:0000435">
    <property type="term" value="P:positive regulation of transcription from RNA polymerase II promoter by galactose"/>
    <property type="evidence" value="ECO:0007669"/>
    <property type="project" value="TreeGrafter"/>
</dbReference>
<dbReference type="InterPro" id="IPR051127">
    <property type="entry name" value="Fungal_SecMet_Regulators"/>
</dbReference>
<dbReference type="OrthoDB" id="3364175at2759"/>
<dbReference type="GeneID" id="27335022"/>
<dbReference type="CDD" id="cd12148">
    <property type="entry name" value="fungal_TF_MHR"/>
    <property type="match status" value="1"/>
</dbReference>
<dbReference type="Proteomes" id="UP000053328">
    <property type="component" value="Unassembled WGS sequence"/>
</dbReference>
<feature type="region of interest" description="Disordered" evidence="6">
    <location>
        <begin position="674"/>
        <end position="694"/>
    </location>
</feature>
<evidence type="ECO:0000313" key="9">
    <source>
        <dbReference type="Proteomes" id="UP000053328"/>
    </source>
</evidence>
<dbReference type="SMART" id="SM00906">
    <property type="entry name" value="Fungal_trans"/>
    <property type="match status" value="1"/>
</dbReference>
<dbReference type="STRING" id="91928.A0A0D2B1E7"/>
<dbReference type="PROSITE" id="PS50048">
    <property type="entry name" value="ZN2_CY6_FUNGAL_2"/>
    <property type="match status" value="1"/>
</dbReference>
<dbReference type="InterPro" id="IPR001138">
    <property type="entry name" value="Zn2Cys6_DnaBD"/>
</dbReference>
<dbReference type="SUPFAM" id="SSF57701">
    <property type="entry name" value="Zn2/Cys6 DNA-binding domain"/>
    <property type="match status" value="1"/>
</dbReference>
<dbReference type="GO" id="GO:0006351">
    <property type="term" value="P:DNA-templated transcription"/>
    <property type="evidence" value="ECO:0007669"/>
    <property type="project" value="InterPro"/>
</dbReference>
<feature type="compositionally biased region" description="Polar residues" evidence="6">
    <location>
        <begin position="105"/>
        <end position="115"/>
    </location>
</feature>
<gene>
    <name evidence="8" type="ORF">PV08_07939</name>
</gene>
<dbReference type="Pfam" id="PF00172">
    <property type="entry name" value="Zn_clus"/>
    <property type="match status" value="1"/>
</dbReference>
<dbReference type="GO" id="GO:0000978">
    <property type="term" value="F:RNA polymerase II cis-regulatory region sequence-specific DNA binding"/>
    <property type="evidence" value="ECO:0007669"/>
    <property type="project" value="TreeGrafter"/>
</dbReference>